<dbReference type="SUPFAM" id="SSF46955">
    <property type="entry name" value="Putative DNA-binding domain"/>
    <property type="match status" value="1"/>
</dbReference>
<gene>
    <name evidence="3" type="ORF">M2280_005071</name>
</gene>
<dbReference type="EMBL" id="JARXVC010000016">
    <property type="protein sequence ID" value="MDH6283820.1"/>
    <property type="molecule type" value="Genomic_DNA"/>
</dbReference>
<dbReference type="CDD" id="cd00592">
    <property type="entry name" value="HTH_MerR-like"/>
    <property type="match status" value="1"/>
</dbReference>
<keyword evidence="1 3" id="KW-0238">DNA-binding</keyword>
<dbReference type="InterPro" id="IPR000551">
    <property type="entry name" value="MerR-type_HTH_dom"/>
</dbReference>
<dbReference type="PANTHER" id="PTHR30204">
    <property type="entry name" value="REDOX-CYCLING DRUG-SENSING TRANSCRIPTIONAL ACTIVATOR SOXR"/>
    <property type="match status" value="1"/>
</dbReference>
<organism evidence="3 4">
    <name type="scientific">Prescottella agglutinans</name>
    <dbReference type="NCBI Taxonomy" id="1644129"/>
    <lineage>
        <taxon>Bacteria</taxon>
        <taxon>Bacillati</taxon>
        <taxon>Actinomycetota</taxon>
        <taxon>Actinomycetes</taxon>
        <taxon>Mycobacteriales</taxon>
        <taxon>Nocardiaceae</taxon>
        <taxon>Prescottella</taxon>
    </lineage>
</organism>
<evidence type="ECO:0000256" key="1">
    <source>
        <dbReference type="ARBA" id="ARBA00023125"/>
    </source>
</evidence>
<evidence type="ECO:0000259" key="2">
    <source>
        <dbReference type="PROSITE" id="PS50937"/>
    </source>
</evidence>
<dbReference type="InterPro" id="IPR009061">
    <property type="entry name" value="DNA-bd_dom_put_sf"/>
</dbReference>
<reference evidence="3 4" key="1">
    <citation type="submission" date="2023-04" db="EMBL/GenBank/DDBJ databases">
        <title>Forest soil microbial communities from Buena Vista Peninsula, Colon Province, Panama.</title>
        <authorList>
            <person name="Bouskill N."/>
        </authorList>
    </citation>
    <scope>NUCLEOTIDE SEQUENCE [LARGE SCALE GENOMIC DNA]</scope>
    <source>
        <strain evidence="3 4">CFH S0262</strain>
    </source>
</reference>
<dbReference type="InterPro" id="IPR047057">
    <property type="entry name" value="MerR_fam"/>
</dbReference>
<dbReference type="RefSeq" id="WP_280763075.1">
    <property type="nucleotide sequence ID" value="NZ_JARXVC010000016.1"/>
</dbReference>
<feature type="domain" description="HTH merR-type" evidence="2">
    <location>
        <begin position="1"/>
        <end position="69"/>
    </location>
</feature>
<comment type="caution">
    <text evidence="3">The sequence shown here is derived from an EMBL/GenBank/DDBJ whole genome shotgun (WGS) entry which is preliminary data.</text>
</comment>
<name>A0ABT6MIT8_9NOCA</name>
<evidence type="ECO:0000313" key="3">
    <source>
        <dbReference type="EMBL" id="MDH6283820.1"/>
    </source>
</evidence>
<dbReference type="PANTHER" id="PTHR30204:SF93">
    <property type="entry name" value="HTH MERR-TYPE DOMAIN-CONTAINING PROTEIN"/>
    <property type="match status" value="1"/>
</dbReference>
<dbReference type="Proteomes" id="UP001160334">
    <property type="component" value="Unassembled WGS sequence"/>
</dbReference>
<keyword evidence="4" id="KW-1185">Reference proteome</keyword>
<dbReference type="SMART" id="SM00422">
    <property type="entry name" value="HTH_MERR"/>
    <property type="match status" value="1"/>
</dbReference>
<dbReference type="Gene3D" id="1.10.1660.10">
    <property type="match status" value="1"/>
</dbReference>
<dbReference type="Pfam" id="PF13411">
    <property type="entry name" value="MerR_1"/>
    <property type="match status" value="1"/>
</dbReference>
<accession>A0ABT6MIT8</accession>
<dbReference type="GO" id="GO:0003677">
    <property type="term" value="F:DNA binding"/>
    <property type="evidence" value="ECO:0007669"/>
    <property type="project" value="UniProtKB-KW"/>
</dbReference>
<evidence type="ECO:0000313" key="4">
    <source>
        <dbReference type="Proteomes" id="UP001160334"/>
    </source>
</evidence>
<protein>
    <submittedName>
        <fullName evidence="3">DNA-binding transcriptional MerR regulator</fullName>
    </submittedName>
</protein>
<proteinExistence type="predicted"/>
<sequence>MRISDIAQAAGTTPRTIRHYHRLGLLDEPRRLANGYREYDLADLVRLMRVRWLAGAGVPLGSVSSIVSATTDSAAADDLEADLTALVDTLDAEQRVLAAKRARLQQMLDDHRAGRPVSPLPSGLALVFTELITAEADPAVRAEFERERDAWELVAISGSAPEEFFASATRLFSDPQSRERIVALYRRFAAIRGHSPKECADEIESLSEAMQDAVLVLLVDSGVLEHWQSEIRPGSKPAMPITDVIPDPAQGAILTRVMQRLGILDDLGNFEGQVPS</sequence>
<dbReference type="PROSITE" id="PS50937">
    <property type="entry name" value="HTH_MERR_2"/>
    <property type="match status" value="1"/>
</dbReference>
<dbReference type="PRINTS" id="PR00040">
    <property type="entry name" value="HTHMERR"/>
</dbReference>